<evidence type="ECO:0000256" key="3">
    <source>
        <dbReference type="ARBA" id="ARBA00010663"/>
    </source>
</evidence>
<dbReference type="Ensembl" id="ENSCPBT00000013438.1">
    <property type="protein sequence ID" value="ENSCPBP00000011203.1"/>
    <property type="gene ID" value="ENSCPBG00000008543.1"/>
</dbReference>
<dbReference type="PROSITE" id="PS00237">
    <property type="entry name" value="G_PROTEIN_RECEP_F1_1"/>
    <property type="match status" value="1"/>
</dbReference>
<dbReference type="Gene3D" id="1.20.1070.10">
    <property type="entry name" value="Rhodopsin 7-helix transmembrane proteins"/>
    <property type="match status" value="1"/>
</dbReference>
<feature type="transmembrane region" description="Helical" evidence="14">
    <location>
        <begin position="149"/>
        <end position="167"/>
    </location>
</feature>
<name>A0A8C3FS74_CHRPI</name>
<feature type="transmembrane region" description="Helical" evidence="14">
    <location>
        <begin position="293"/>
        <end position="312"/>
    </location>
</feature>
<dbReference type="FunFam" id="1.10.1220.70:FF:000001">
    <property type="entry name" value="Olfactory receptor"/>
    <property type="match status" value="1"/>
</dbReference>
<feature type="transmembrane region" description="Helical" evidence="14">
    <location>
        <begin position="209"/>
        <end position="241"/>
    </location>
</feature>
<keyword evidence="9 13" id="KW-0297">G-protein coupled receptor</keyword>
<dbReference type="FunFam" id="1.20.1070.10:FF:000004">
    <property type="entry name" value="Olfactory receptor"/>
    <property type="match status" value="1"/>
</dbReference>
<evidence type="ECO:0000313" key="16">
    <source>
        <dbReference type="Ensembl" id="ENSCPBP00000011203.1"/>
    </source>
</evidence>
<feature type="transmembrane region" description="Helical" evidence="14">
    <location>
        <begin position="69"/>
        <end position="90"/>
    </location>
</feature>
<reference evidence="16" key="2">
    <citation type="submission" date="2025-09" db="UniProtKB">
        <authorList>
            <consortium name="Ensembl"/>
        </authorList>
    </citation>
    <scope>IDENTIFICATION</scope>
</reference>
<reference evidence="16" key="1">
    <citation type="submission" date="2025-08" db="UniProtKB">
        <authorList>
            <consortium name="Ensembl"/>
        </authorList>
    </citation>
    <scope>IDENTIFICATION</scope>
</reference>
<evidence type="ECO:0000256" key="7">
    <source>
        <dbReference type="ARBA" id="ARBA00022725"/>
    </source>
</evidence>
<dbReference type="InterPro" id="IPR000276">
    <property type="entry name" value="GPCR_Rhodpsn"/>
</dbReference>
<keyword evidence="12 13" id="KW-0807">Transducer</keyword>
<evidence type="ECO:0000256" key="10">
    <source>
        <dbReference type="ARBA" id="ARBA00023136"/>
    </source>
</evidence>
<protein>
    <recommendedName>
        <fullName evidence="14">Olfactory receptor</fullName>
    </recommendedName>
</protein>
<keyword evidence="4 14" id="KW-1003">Cell membrane</keyword>
<dbReference type="PRINTS" id="PR00245">
    <property type="entry name" value="OLFACTORYR"/>
</dbReference>
<keyword evidence="10 14" id="KW-0472">Membrane</keyword>
<dbReference type="Proteomes" id="UP000694380">
    <property type="component" value="Unplaced"/>
</dbReference>
<feature type="transmembrane region" description="Helical" evidence="14">
    <location>
        <begin position="110"/>
        <end position="129"/>
    </location>
</feature>
<dbReference type="InterPro" id="IPR017452">
    <property type="entry name" value="GPCR_Rhodpsn_7TM"/>
</dbReference>
<evidence type="ECO:0000256" key="1">
    <source>
        <dbReference type="ARBA" id="ARBA00002936"/>
    </source>
</evidence>
<evidence type="ECO:0000256" key="11">
    <source>
        <dbReference type="ARBA" id="ARBA00023170"/>
    </source>
</evidence>
<comment type="subcellular location">
    <subcellularLocation>
        <location evidence="2 14">Cell membrane</location>
        <topology evidence="2 14">Multi-pass membrane protein</topology>
    </subcellularLocation>
</comment>
<keyword evidence="6 13" id="KW-0812">Transmembrane</keyword>
<organism evidence="16 17">
    <name type="scientific">Chrysemys picta bellii</name>
    <name type="common">Western painted turtle</name>
    <name type="synonym">Emys bellii</name>
    <dbReference type="NCBI Taxonomy" id="8478"/>
    <lineage>
        <taxon>Eukaryota</taxon>
        <taxon>Metazoa</taxon>
        <taxon>Chordata</taxon>
        <taxon>Craniata</taxon>
        <taxon>Vertebrata</taxon>
        <taxon>Euteleostomi</taxon>
        <taxon>Archelosauria</taxon>
        <taxon>Testudinata</taxon>
        <taxon>Testudines</taxon>
        <taxon>Cryptodira</taxon>
        <taxon>Durocryptodira</taxon>
        <taxon>Testudinoidea</taxon>
        <taxon>Emydidae</taxon>
        <taxon>Chrysemys</taxon>
    </lineage>
</organism>
<dbReference type="GO" id="GO:0004984">
    <property type="term" value="F:olfactory receptor activity"/>
    <property type="evidence" value="ECO:0007669"/>
    <property type="project" value="InterPro"/>
</dbReference>
<dbReference type="PROSITE" id="PS50262">
    <property type="entry name" value="G_PROTEIN_RECEP_F1_2"/>
    <property type="match status" value="1"/>
</dbReference>
<dbReference type="AlphaFoldDB" id="A0A8C3FS74"/>
<accession>A0A8C3FS74</accession>
<dbReference type="InterPro" id="IPR000725">
    <property type="entry name" value="Olfact_rcpt"/>
</dbReference>
<dbReference type="CDD" id="cd15419">
    <property type="entry name" value="7tmA_OR9K2-like"/>
    <property type="match status" value="1"/>
</dbReference>
<proteinExistence type="inferred from homology"/>
<dbReference type="Pfam" id="PF13853">
    <property type="entry name" value="7tm_4"/>
    <property type="match status" value="1"/>
</dbReference>
<keyword evidence="17" id="KW-1185">Reference proteome</keyword>
<evidence type="ECO:0000256" key="8">
    <source>
        <dbReference type="ARBA" id="ARBA00022989"/>
    </source>
</evidence>
<keyword evidence="11 13" id="KW-0675">Receptor</keyword>
<evidence type="ECO:0000256" key="2">
    <source>
        <dbReference type="ARBA" id="ARBA00004651"/>
    </source>
</evidence>
<dbReference type="GO" id="GO:0004930">
    <property type="term" value="F:G protein-coupled receptor activity"/>
    <property type="evidence" value="ECO:0007669"/>
    <property type="project" value="UniProtKB-KW"/>
</dbReference>
<evidence type="ECO:0000256" key="13">
    <source>
        <dbReference type="RuleBase" id="RU000688"/>
    </source>
</evidence>
<dbReference type="GO" id="GO:0005886">
    <property type="term" value="C:plasma membrane"/>
    <property type="evidence" value="ECO:0007669"/>
    <property type="project" value="UniProtKB-SubCell"/>
</dbReference>
<evidence type="ECO:0000259" key="15">
    <source>
        <dbReference type="PROSITE" id="PS50262"/>
    </source>
</evidence>
<dbReference type="PRINTS" id="PR00237">
    <property type="entry name" value="GPCRRHODOPSN"/>
</dbReference>
<evidence type="ECO:0000256" key="5">
    <source>
        <dbReference type="ARBA" id="ARBA00022606"/>
    </source>
</evidence>
<evidence type="ECO:0000256" key="4">
    <source>
        <dbReference type="ARBA" id="ARBA00022475"/>
    </source>
</evidence>
<dbReference type="SUPFAM" id="SSF81321">
    <property type="entry name" value="Family A G protein-coupled receptor-like"/>
    <property type="match status" value="1"/>
</dbReference>
<keyword evidence="7 14" id="KW-0552">Olfaction</keyword>
<keyword evidence="5 14" id="KW-0716">Sensory transduction</keyword>
<dbReference type="GeneTree" id="ENSGT01140000282541"/>
<sequence length="333" mass="37142">MNHYHMGNPGRDVNHTAEMEFILLGFGRGPGLQVIPFVMFLVIYIITVLGNTILVLIITANSRLHTPMYFLLMNLSLLDLCYSSVIAPRAMVSFLTDTKTISYRGCATQFFFFALFVTTETFILTAMAYDRYTAICNPLLYPTTMSKPVCIQLVVGSYLCGSMNAMVQTGFTFTLHFCGSNEIDHFFCDVPPLLTLSCTDTYINQMVMFALSGIIIVVMFALCNVIIVITTVAIFTSYAYILSTILKTRSAEGRYKAFSTCASHMMAVSLFYGTVFFIYAQPAAISTPNQSKMVSVFYTLVIPMLNPLIYSLRNKDVKEGLGRMMGKSFLVPV</sequence>
<feature type="transmembrane region" description="Helical" evidence="14">
    <location>
        <begin position="262"/>
        <end position="281"/>
    </location>
</feature>
<dbReference type="PANTHER" id="PTHR48018">
    <property type="entry name" value="OLFACTORY RECEPTOR"/>
    <property type="match status" value="1"/>
</dbReference>
<keyword evidence="8 14" id="KW-1133">Transmembrane helix</keyword>
<evidence type="ECO:0000256" key="14">
    <source>
        <dbReference type="RuleBase" id="RU363047"/>
    </source>
</evidence>
<comment type="function">
    <text evidence="1">Odorant receptor.</text>
</comment>
<evidence type="ECO:0000256" key="12">
    <source>
        <dbReference type="ARBA" id="ARBA00023224"/>
    </source>
</evidence>
<comment type="similarity">
    <text evidence="3 13">Belongs to the G-protein coupled receptor 1 family.</text>
</comment>
<evidence type="ECO:0000256" key="9">
    <source>
        <dbReference type="ARBA" id="ARBA00023040"/>
    </source>
</evidence>
<evidence type="ECO:0000313" key="17">
    <source>
        <dbReference type="Proteomes" id="UP000694380"/>
    </source>
</evidence>
<feature type="transmembrane region" description="Helical" evidence="14">
    <location>
        <begin position="34"/>
        <end position="57"/>
    </location>
</feature>
<dbReference type="OMA" id="YINEVVM"/>
<feature type="domain" description="G-protein coupled receptors family 1 profile" evidence="15">
    <location>
        <begin position="50"/>
        <end position="310"/>
    </location>
</feature>
<evidence type="ECO:0000256" key="6">
    <source>
        <dbReference type="ARBA" id="ARBA00022692"/>
    </source>
</evidence>